<dbReference type="PANTHER" id="PTHR33677">
    <property type="entry name" value="TRANSCRIPTIONAL REPRESSOR FRMR-RELATED"/>
    <property type="match status" value="1"/>
</dbReference>
<dbReference type="STRING" id="1798002.A2478_00390"/>
<dbReference type="Pfam" id="PF02583">
    <property type="entry name" value="Trns_repr_metal"/>
    <property type="match status" value="1"/>
</dbReference>
<dbReference type="GO" id="GO:0045892">
    <property type="term" value="P:negative regulation of DNA-templated transcription"/>
    <property type="evidence" value="ECO:0007669"/>
    <property type="project" value="UniProtKB-ARBA"/>
</dbReference>
<evidence type="ECO:0000313" key="2">
    <source>
        <dbReference type="Proteomes" id="UP000179001"/>
    </source>
</evidence>
<reference evidence="1 2" key="1">
    <citation type="journal article" date="2016" name="Nat. Commun.">
        <title>Thousands of microbial genomes shed light on interconnected biogeochemical processes in an aquifer system.</title>
        <authorList>
            <person name="Anantharaman K."/>
            <person name="Brown C.T."/>
            <person name="Hug L.A."/>
            <person name="Sharon I."/>
            <person name="Castelle C.J."/>
            <person name="Probst A.J."/>
            <person name="Thomas B.C."/>
            <person name="Singh A."/>
            <person name="Wilkins M.J."/>
            <person name="Karaoz U."/>
            <person name="Brodie E.L."/>
            <person name="Williams K.H."/>
            <person name="Hubbard S.S."/>
            <person name="Banfield J.F."/>
        </authorList>
    </citation>
    <scope>NUCLEOTIDE SEQUENCE [LARGE SCALE GENOMIC DNA]</scope>
</reference>
<evidence type="ECO:0008006" key="3">
    <source>
        <dbReference type="Google" id="ProtNLM"/>
    </source>
</evidence>
<organism evidence="1 2">
    <name type="scientific">Candidatus Falkowbacteria bacterium RIFOXYC2_FULL_36_12</name>
    <dbReference type="NCBI Taxonomy" id="1798002"/>
    <lineage>
        <taxon>Bacteria</taxon>
        <taxon>Candidatus Falkowiibacteriota</taxon>
    </lineage>
</organism>
<dbReference type="GO" id="GO:0003677">
    <property type="term" value="F:DNA binding"/>
    <property type="evidence" value="ECO:0007669"/>
    <property type="project" value="InterPro"/>
</dbReference>
<comment type="caution">
    <text evidence="1">The sequence shown here is derived from an EMBL/GenBank/DDBJ whole genome shotgun (WGS) entry which is preliminary data.</text>
</comment>
<proteinExistence type="predicted"/>
<dbReference type="AlphaFoldDB" id="A0A1F5SWK6"/>
<name>A0A1F5SWK6_9BACT</name>
<evidence type="ECO:0000313" key="1">
    <source>
        <dbReference type="EMBL" id="OGF30896.1"/>
    </source>
</evidence>
<accession>A0A1F5SWK6</accession>
<gene>
    <name evidence="1" type="ORF">A2478_00390</name>
</gene>
<dbReference type="Gene3D" id="1.20.58.1000">
    <property type="entry name" value="Metal-sensitive repressor, helix protomer"/>
    <property type="match status" value="1"/>
</dbReference>
<dbReference type="Proteomes" id="UP000179001">
    <property type="component" value="Unassembled WGS sequence"/>
</dbReference>
<dbReference type="InterPro" id="IPR038390">
    <property type="entry name" value="Metal_Tscrpt_repr_sf"/>
</dbReference>
<dbReference type="GO" id="GO:0046872">
    <property type="term" value="F:metal ion binding"/>
    <property type="evidence" value="ECO:0007669"/>
    <property type="project" value="InterPro"/>
</dbReference>
<dbReference type="EMBL" id="MFGJ01000008">
    <property type="protein sequence ID" value="OGF30896.1"/>
    <property type="molecule type" value="Genomic_DNA"/>
</dbReference>
<dbReference type="InterPro" id="IPR003735">
    <property type="entry name" value="Metal_Tscrpt_repr"/>
</dbReference>
<protein>
    <recommendedName>
        <fullName evidence="3">Transcriptional regulator</fullName>
    </recommendedName>
</protein>
<sequence length="93" mass="10686">MEKHKCYKHQVAVSFKKAVGQLNKVLKMTDDDKYCVEIMQQNLAVIGLLKSANQQLLEGHLNSCFKKVMESKSETKKKQMTDEILQLTKLSNK</sequence>